<evidence type="ECO:0000259" key="10">
    <source>
        <dbReference type="Pfam" id="PF08669"/>
    </source>
</evidence>
<dbReference type="SUPFAM" id="SSF101790">
    <property type="entry name" value="Aminomethyltransferase beta-barrel domain"/>
    <property type="match status" value="1"/>
</dbReference>
<evidence type="ECO:0000313" key="11">
    <source>
        <dbReference type="EMBL" id="CAI8047277.1"/>
    </source>
</evidence>
<dbReference type="PANTHER" id="PTHR43757:SF2">
    <property type="entry name" value="AMINOMETHYLTRANSFERASE, MITOCHONDRIAL"/>
    <property type="match status" value="1"/>
</dbReference>
<dbReference type="Proteomes" id="UP001174909">
    <property type="component" value="Unassembled WGS sequence"/>
</dbReference>
<evidence type="ECO:0000256" key="1">
    <source>
        <dbReference type="ARBA" id="ARBA00008609"/>
    </source>
</evidence>
<dbReference type="Pfam" id="PF01571">
    <property type="entry name" value="GCV_T"/>
    <property type="match status" value="1"/>
</dbReference>
<comment type="similarity">
    <text evidence="1 8">Belongs to the GcvT family.</text>
</comment>
<dbReference type="FunFam" id="3.30.70.1400:FF:000001">
    <property type="entry name" value="Aminomethyltransferase"/>
    <property type="match status" value="1"/>
</dbReference>
<dbReference type="Gene3D" id="3.30.1360.120">
    <property type="entry name" value="Probable tRNA modification gtpase trme, domain 1"/>
    <property type="match status" value="1"/>
</dbReference>
<keyword evidence="12" id="KW-1185">Reference proteome</keyword>
<dbReference type="AlphaFoldDB" id="A0AA35XDY6"/>
<sequence length="355" mass="38963">MKRTPLYEVHRNLNAKFTEFGGWEMPLQYSSIVTEHLAVRSIAGLFDLSHMGEIEVSGQGADELVQKLSTNDVSRLSDGRVLYTLFCNETGGIVDDLLVYRHADNHYMLVVNAANIEKDLAWVETCNDTGAEVKDMSEDMALIALQGPKAIDLLNPFVPERDVSEIPYFRFTTGDVAGVPTAISRTGYTGEVGFELYVPAAYAERLWTAVGGQPVGLGARDTLRLEAGLRLYGMDMNDDTNPFEVGLGRFVKFKNRQFIGKSALLAHKRKGITKHIIGFQMLDRAVARAGYAIYQGDERIGSVTSGTPSPSLKCSIGFASIESQAVPENEKIDVEIRGKLHPAIIVEVPFVSIGT</sequence>
<dbReference type="GO" id="GO:0005829">
    <property type="term" value="C:cytosol"/>
    <property type="evidence" value="ECO:0007669"/>
    <property type="project" value="TreeGrafter"/>
</dbReference>
<feature type="domain" description="Aminomethyltransferase C-terminal" evidence="10">
    <location>
        <begin position="274"/>
        <end position="351"/>
    </location>
</feature>
<dbReference type="InterPro" id="IPR013977">
    <property type="entry name" value="GcvT_C"/>
</dbReference>
<dbReference type="SUPFAM" id="SSF103025">
    <property type="entry name" value="Folate-binding domain"/>
    <property type="match status" value="1"/>
</dbReference>
<dbReference type="NCBIfam" id="TIGR00528">
    <property type="entry name" value="gcvT"/>
    <property type="match status" value="1"/>
</dbReference>
<dbReference type="GO" id="GO:0005960">
    <property type="term" value="C:glycine cleavage complex"/>
    <property type="evidence" value="ECO:0007669"/>
    <property type="project" value="InterPro"/>
</dbReference>
<dbReference type="EMBL" id="CASHTH010003624">
    <property type="protein sequence ID" value="CAI8047277.1"/>
    <property type="molecule type" value="Genomic_DNA"/>
</dbReference>
<evidence type="ECO:0000256" key="7">
    <source>
        <dbReference type="PIRSR" id="PIRSR006487-1"/>
    </source>
</evidence>
<proteinExistence type="inferred from homology"/>
<dbReference type="InterPro" id="IPR029043">
    <property type="entry name" value="GcvT/YgfZ_C"/>
</dbReference>
<dbReference type="PANTHER" id="PTHR43757">
    <property type="entry name" value="AMINOMETHYLTRANSFERASE"/>
    <property type="match status" value="1"/>
</dbReference>
<organism evidence="11 12">
    <name type="scientific">Geodia barretti</name>
    <name type="common">Barrett's horny sponge</name>
    <dbReference type="NCBI Taxonomy" id="519541"/>
    <lineage>
        <taxon>Eukaryota</taxon>
        <taxon>Metazoa</taxon>
        <taxon>Porifera</taxon>
        <taxon>Demospongiae</taxon>
        <taxon>Heteroscleromorpha</taxon>
        <taxon>Tetractinellida</taxon>
        <taxon>Astrophorina</taxon>
        <taxon>Geodiidae</taxon>
        <taxon>Geodia</taxon>
    </lineage>
</organism>
<keyword evidence="8" id="KW-0496">Mitochondrion</keyword>
<keyword evidence="4 8" id="KW-0808">Transferase</keyword>
<dbReference type="InterPro" id="IPR006223">
    <property type="entry name" value="GcvT"/>
</dbReference>
<name>A0AA35XDY6_GEOBA</name>
<comment type="catalytic activity">
    <reaction evidence="6 8">
        <text>N(6)-[(R)-S(8)-aminomethyldihydrolipoyl]-L-lysyl-[protein] + (6S)-5,6,7,8-tetrahydrofolate = N(6)-[(R)-dihydrolipoyl]-L-lysyl-[protein] + (6R)-5,10-methylene-5,6,7,8-tetrahydrofolate + NH4(+)</text>
        <dbReference type="Rhea" id="RHEA:16945"/>
        <dbReference type="Rhea" id="RHEA-COMP:10475"/>
        <dbReference type="Rhea" id="RHEA-COMP:10492"/>
        <dbReference type="ChEBI" id="CHEBI:15636"/>
        <dbReference type="ChEBI" id="CHEBI:28938"/>
        <dbReference type="ChEBI" id="CHEBI:57453"/>
        <dbReference type="ChEBI" id="CHEBI:83100"/>
        <dbReference type="ChEBI" id="CHEBI:83143"/>
        <dbReference type="EC" id="2.1.2.10"/>
    </reaction>
</comment>
<feature type="domain" description="GCVT N-terminal" evidence="9">
    <location>
        <begin position="6"/>
        <end position="254"/>
    </location>
</feature>
<dbReference type="InterPro" id="IPR027266">
    <property type="entry name" value="TrmE/GcvT-like"/>
</dbReference>
<dbReference type="Gene3D" id="3.30.70.1400">
    <property type="entry name" value="Aminomethyltransferase beta-barrel domains"/>
    <property type="match status" value="1"/>
</dbReference>
<evidence type="ECO:0000256" key="3">
    <source>
        <dbReference type="ARBA" id="ARBA00022576"/>
    </source>
</evidence>
<comment type="caution">
    <text evidence="11">The sequence shown here is derived from an EMBL/GenBank/DDBJ whole genome shotgun (WGS) entry which is preliminary data.</text>
</comment>
<keyword evidence="8" id="KW-0809">Transit peptide</keyword>
<evidence type="ECO:0000256" key="5">
    <source>
        <dbReference type="ARBA" id="ARBA00031395"/>
    </source>
</evidence>
<dbReference type="InterPro" id="IPR028896">
    <property type="entry name" value="GcvT/YgfZ/DmdA"/>
</dbReference>
<dbReference type="GO" id="GO:0008483">
    <property type="term" value="F:transaminase activity"/>
    <property type="evidence" value="ECO:0007669"/>
    <property type="project" value="UniProtKB-KW"/>
</dbReference>
<dbReference type="GO" id="GO:0005739">
    <property type="term" value="C:mitochondrion"/>
    <property type="evidence" value="ECO:0007669"/>
    <property type="project" value="UniProtKB-SubCell"/>
</dbReference>
<gene>
    <name evidence="11" type="ORF">GBAR_LOCUS26120</name>
</gene>
<comment type="subunit">
    <text evidence="8">The glycine cleavage system is composed of four proteins: P, T, L and H.</text>
</comment>
<evidence type="ECO:0000313" key="12">
    <source>
        <dbReference type="Proteomes" id="UP001174909"/>
    </source>
</evidence>
<evidence type="ECO:0000256" key="6">
    <source>
        <dbReference type="ARBA" id="ARBA00047665"/>
    </source>
</evidence>
<evidence type="ECO:0000256" key="4">
    <source>
        <dbReference type="ARBA" id="ARBA00022679"/>
    </source>
</evidence>
<dbReference type="GO" id="GO:0006546">
    <property type="term" value="P:glycine catabolic process"/>
    <property type="evidence" value="ECO:0007669"/>
    <property type="project" value="InterPro"/>
</dbReference>
<comment type="subcellular location">
    <subcellularLocation>
        <location evidence="8">Mitochondrion</location>
    </subcellularLocation>
</comment>
<dbReference type="Gene3D" id="4.10.1250.10">
    <property type="entry name" value="Aminomethyltransferase fragment"/>
    <property type="match status" value="1"/>
</dbReference>
<protein>
    <recommendedName>
        <fullName evidence="2 8">Aminomethyltransferase</fullName>
        <ecNumber evidence="2 8">2.1.2.10</ecNumber>
    </recommendedName>
    <alternativeName>
        <fullName evidence="5 8">Glycine cleavage system T protein</fullName>
    </alternativeName>
</protein>
<comment type="function">
    <text evidence="8">The glycine cleavage system catalyzes the degradation of glycine.</text>
</comment>
<dbReference type="PIRSF" id="PIRSF006487">
    <property type="entry name" value="GcvT"/>
    <property type="match status" value="1"/>
</dbReference>
<dbReference type="Gene3D" id="2.40.30.110">
    <property type="entry name" value="Aminomethyltransferase beta-barrel domains"/>
    <property type="match status" value="1"/>
</dbReference>
<dbReference type="Pfam" id="PF08669">
    <property type="entry name" value="GCV_T_C"/>
    <property type="match status" value="1"/>
</dbReference>
<evidence type="ECO:0000256" key="2">
    <source>
        <dbReference type="ARBA" id="ARBA00012616"/>
    </source>
</evidence>
<dbReference type="NCBIfam" id="NF001567">
    <property type="entry name" value="PRK00389.1"/>
    <property type="match status" value="1"/>
</dbReference>
<evidence type="ECO:0000259" key="9">
    <source>
        <dbReference type="Pfam" id="PF01571"/>
    </source>
</evidence>
<dbReference type="InterPro" id="IPR006222">
    <property type="entry name" value="GCVT_N"/>
</dbReference>
<dbReference type="EC" id="2.1.2.10" evidence="2 8"/>
<dbReference type="HAMAP" id="MF_00259">
    <property type="entry name" value="GcvT"/>
    <property type="match status" value="1"/>
</dbReference>
<keyword evidence="3 8" id="KW-0032">Aminotransferase</keyword>
<reference evidence="11" key="1">
    <citation type="submission" date="2023-03" db="EMBL/GenBank/DDBJ databases">
        <authorList>
            <person name="Steffen K."/>
            <person name="Cardenas P."/>
        </authorList>
    </citation>
    <scope>NUCLEOTIDE SEQUENCE</scope>
</reference>
<feature type="binding site" evidence="7">
    <location>
        <position position="195"/>
    </location>
    <ligand>
        <name>substrate</name>
    </ligand>
</feature>
<evidence type="ECO:0000256" key="8">
    <source>
        <dbReference type="RuleBase" id="RU003981"/>
    </source>
</evidence>
<accession>A0AA35XDY6</accession>
<dbReference type="GO" id="GO:0004047">
    <property type="term" value="F:aminomethyltransferase activity"/>
    <property type="evidence" value="ECO:0007669"/>
    <property type="project" value="UniProtKB-EC"/>
</dbReference>
<dbReference type="InterPro" id="IPR022903">
    <property type="entry name" value="GcvT_bac"/>
</dbReference>